<dbReference type="EMBL" id="JBGMDY010000010">
    <property type="protein sequence ID" value="KAL2321081.1"/>
    <property type="molecule type" value="Genomic_DNA"/>
</dbReference>
<accession>A0ABD1LC78</accession>
<reference evidence="1 2" key="1">
    <citation type="submission" date="2024-08" db="EMBL/GenBank/DDBJ databases">
        <title>Insights into the chromosomal genome structure of Flemingia macrophylla.</title>
        <authorList>
            <person name="Ding Y."/>
            <person name="Zhao Y."/>
            <person name="Bi W."/>
            <person name="Wu M."/>
            <person name="Zhao G."/>
            <person name="Gong Y."/>
            <person name="Li W."/>
            <person name="Zhang P."/>
        </authorList>
    </citation>
    <scope>NUCLEOTIDE SEQUENCE [LARGE SCALE GENOMIC DNA]</scope>
    <source>
        <strain evidence="1">DYQJB</strain>
        <tissue evidence="1">Leaf</tissue>
    </source>
</reference>
<keyword evidence="2" id="KW-1185">Reference proteome</keyword>
<dbReference type="AlphaFoldDB" id="A0ABD1LC78"/>
<dbReference type="Proteomes" id="UP001603857">
    <property type="component" value="Unassembled WGS sequence"/>
</dbReference>
<dbReference type="InterPro" id="IPR039300">
    <property type="entry name" value="JASON"/>
</dbReference>
<proteinExistence type="predicted"/>
<dbReference type="PANTHER" id="PTHR33318">
    <property type="entry name" value="ASPARTYL/GLUTAMYL-TRNA(ASN/GLN) AMIDOTRANSFERASE SUBUNIT"/>
    <property type="match status" value="1"/>
</dbReference>
<sequence>MGCFLHCFGSTKPRRKPRYHHQNARDRLDQTTVQDYYKTLQLSTESHVQAKPEGKLNVSPRKKVTFDVNVKMYEPEQVADLQPEKCEEERALVENLSQSKSYSKESPVVVSYPTNHRYHNCSCTGEDEEDGAVEYWDSDLTDEDEDDGDSDMGEEYDEVGEDFEDGVVYSRSINGASKGFVEEVESPIQVYDKDVKSIGLNRNVRDRSVYIHPVLNPVENLTQWKAIKAKRTPSLVSQKENLVLNRAAFGEESPKKLNKEIAVDASLSNWLALSEATPVTPDRSSSQGAHSVISHEDRPILGALTIEELRKFSASSPRKSPRDEMMPIIGSVGSYWNCRGYAEDSGSANRVSSRRVHLE</sequence>
<comment type="caution">
    <text evidence="1">The sequence shown here is derived from an EMBL/GenBank/DDBJ whole genome shotgun (WGS) entry which is preliminary data.</text>
</comment>
<name>A0ABD1LC78_9FABA</name>
<gene>
    <name evidence="1" type="ORF">Fmac_030050</name>
</gene>
<dbReference type="PANTHER" id="PTHR33318:SF4">
    <property type="entry name" value="OS04G0511700 PROTEIN"/>
    <property type="match status" value="1"/>
</dbReference>
<evidence type="ECO:0000313" key="2">
    <source>
        <dbReference type="Proteomes" id="UP001603857"/>
    </source>
</evidence>
<protein>
    <submittedName>
        <fullName evidence="1">Uncharacterized protein</fullName>
    </submittedName>
</protein>
<organism evidence="1 2">
    <name type="scientific">Flemingia macrophylla</name>
    <dbReference type="NCBI Taxonomy" id="520843"/>
    <lineage>
        <taxon>Eukaryota</taxon>
        <taxon>Viridiplantae</taxon>
        <taxon>Streptophyta</taxon>
        <taxon>Embryophyta</taxon>
        <taxon>Tracheophyta</taxon>
        <taxon>Spermatophyta</taxon>
        <taxon>Magnoliopsida</taxon>
        <taxon>eudicotyledons</taxon>
        <taxon>Gunneridae</taxon>
        <taxon>Pentapetalae</taxon>
        <taxon>rosids</taxon>
        <taxon>fabids</taxon>
        <taxon>Fabales</taxon>
        <taxon>Fabaceae</taxon>
        <taxon>Papilionoideae</taxon>
        <taxon>50 kb inversion clade</taxon>
        <taxon>NPAAA clade</taxon>
        <taxon>indigoferoid/millettioid clade</taxon>
        <taxon>Phaseoleae</taxon>
        <taxon>Flemingia</taxon>
    </lineage>
</organism>
<evidence type="ECO:0000313" key="1">
    <source>
        <dbReference type="EMBL" id="KAL2321081.1"/>
    </source>
</evidence>